<evidence type="ECO:0000313" key="2">
    <source>
        <dbReference type="Proteomes" id="UP000636800"/>
    </source>
</evidence>
<organism evidence="1 2">
    <name type="scientific">Vanilla planifolia</name>
    <name type="common">Vanilla</name>
    <dbReference type="NCBI Taxonomy" id="51239"/>
    <lineage>
        <taxon>Eukaryota</taxon>
        <taxon>Viridiplantae</taxon>
        <taxon>Streptophyta</taxon>
        <taxon>Embryophyta</taxon>
        <taxon>Tracheophyta</taxon>
        <taxon>Spermatophyta</taxon>
        <taxon>Magnoliopsida</taxon>
        <taxon>Liliopsida</taxon>
        <taxon>Asparagales</taxon>
        <taxon>Orchidaceae</taxon>
        <taxon>Vanilloideae</taxon>
        <taxon>Vanilleae</taxon>
        <taxon>Vanilla</taxon>
    </lineage>
</organism>
<dbReference type="EMBL" id="JADCNL010000006">
    <property type="protein sequence ID" value="KAG0477465.1"/>
    <property type="molecule type" value="Genomic_DNA"/>
</dbReference>
<dbReference type="AlphaFoldDB" id="A0A835QWF5"/>
<accession>A0A835QWF5</accession>
<keyword evidence="2" id="KW-1185">Reference proteome</keyword>
<dbReference type="OrthoDB" id="1913820at2759"/>
<protein>
    <submittedName>
        <fullName evidence="1">Uncharacterized protein</fullName>
    </submittedName>
</protein>
<sequence length="54" mass="6716">MLRTILYSLRDLYRLHFELNPTKRNQQFKYFLTCIQRKGRPTAEGVHHDQLRRR</sequence>
<name>A0A835QWF5_VANPL</name>
<dbReference type="Proteomes" id="UP000636800">
    <property type="component" value="Chromosome 6"/>
</dbReference>
<proteinExistence type="predicted"/>
<comment type="caution">
    <text evidence="1">The sequence shown here is derived from an EMBL/GenBank/DDBJ whole genome shotgun (WGS) entry which is preliminary data.</text>
</comment>
<evidence type="ECO:0000313" key="1">
    <source>
        <dbReference type="EMBL" id="KAG0477465.1"/>
    </source>
</evidence>
<reference evidence="1 2" key="1">
    <citation type="journal article" date="2020" name="Nat. Food">
        <title>A phased Vanilla planifolia genome enables genetic improvement of flavour and production.</title>
        <authorList>
            <person name="Hasing T."/>
            <person name="Tang H."/>
            <person name="Brym M."/>
            <person name="Khazi F."/>
            <person name="Huang T."/>
            <person name="Chambers A.H."/>
        </authorList>
    </citation>
    <scope>NUCLEOTIDE SEQUENCE [LARGE SCALE GENOMIC DNA]</scope>
    <source>
        <tissue evidence="1">Leaf</tissue>
    </source>
</reference>
<gene>
    <name evidence="1" type="ORF">HPP92_014306</name>
</gene>